<evidence type="ECO:0000259" key="10">
    <source>
        <dbReference type="Pfam" id="PF01636"/>
    </source>
</evidence>
<dbReference type="Gene3D" id="3.90.1200.10">
    <property type="match status" value="1"/>
</dbReference>
<gene>
    <name evidence="8" type="primary">thrB</name>
    <name evidence="11" type="ORF">SAMN05216382_1771</name>
</gene>
<comment type="pathway">
    <text evidence="8">Amino-acid biosynthesis; L-threonine biosynthesis; L-threonine from L-aspartate: step 4/5.</text>
</comment>
<dbReference type="CDD" id="cd05153">
    <property type="entry name" value="HomoserineK_II"/>
    <property type="match status" value="1"/>
</dbReference>
<evidence type="ECO:0000256" key="6">
    <source>
        <dbReference type="ARBA" id="ARBA00022840"/>
    </source>
</evidence>
<dbReference type="STRING" id="1855283.SAMN05216382_1771"/>
<dbReference type="NCBIfam" id="TIGR00938">
    <property type="entry name" value="thrB_alt"/>
    <property type="match status" value="1"/>
</dbReference>
<protein>
    <recommendedName>
        <fullName evidence="8 9">Homoserine kinase</fullName>
        <shortName evidence="8">HK</shortName>
        <shortName evidence="8">HSK</shortName>
        <ecNumber evidence="8 9">2.7.1.39</ecNumber>
    </recommendedName>
</protein>
<keyword evidence="3 8" id="KW-0791">Threonine biosynthesis</keyword>
<proteinExistence type="inferred from homology"/>
<dbReference type="InterPro" id="IPR002575">
    <property type="entry name" value="Aminoglycoside_PTrfase"/>
</dbReference>
<accession>A0A1H7P740</accession>
<dbReference type="Gene3D" id="3.30.200.20">
    <property type="entry name" value="Phosphorylase Kinase, domain 1"/>
    <property type="match status" value="1"/>
</dbReference>
<evidence type="ECO:0000313" key="12">
    <source>
        <dbReference type="Proteomes" id="UP000199214"/>
    </source>
</evidence>
<dbReference type="PANTHER" id="PTHR21064:SF6">
    <property type="entry name" value="AMINOGLYCOSIDE PHOSPHOTRANSFERASE DOMAIN-CONTAINING PROTEIN"/>
    <property type="match status" value="1"/>
</dbReference>
<keyword evidence="5 8" id="KW-0418">Kinase</keyword>
<dbReference type="NCBIfam" id="NF003558">
    <property type="entry name" value="PRK05231.1"/>
    <property type="match status" value="1"/>
</dbReference>
<dbReference type="AlphaFoldDB" id="A0A1H7P740"/>
<keyword evidence="2 8" id="KW-0808">Transferase</keyword>
<dbReference type="Pfam" id="PF01636">
    <property type="entry name" value="APH"/>
    <property type="match status" value="1"/>
</dbReference>
<dbReference type="EMBL" id="FNZZ01000003">
    <property type="protein sequence ID" value="SEL31065.1"/>
    <property type="molecule type" value="Genomic_DNA"/>
</dbReference>
<dbReference type="GO" id="GO:0005524">
    <property type="term" value="F:ATP binding"/>
    <property type="evidence" value="ECO:0007669"/>
    <property type="project" value="UniProtKB-KW"/>
</dbReference>
<evidence type="ECO:0000256" key="3">
    <source>
        <dbReference type="ARBA" id="ARBA00022697"/>
    </source>
</evidence>
<dbReference type="UniPathway" id="UPA00050">
    <property type="reaction ID" value="UER00064"/>
</dbReference>
<evidence type="ECO:0000256" key="1">
    <source>
        <dbReference type="ARBA" id="ARBA00022605"/>
    </source>
</evidence>
<evidence type="ECO:0000256" key="4">
    <source>
        <dbReference type="ARBA" id="ARBA00022741"/>
    </source>
</evidence>
<dbReference type="SUPFAM" id="SSF56112">
    <property type="entry name" value="Protein kinase-like (PK-like)"/>
    <property type="match status" value="1"/>
</dbReference>
<keyword evidence="6 8" id="KW-0067">ATP-binding</keyword>
<dbReference type="GO" id="GO:0004413">
    <property type="term" value="F:homoserine kinase activity"/>
    <property type="evidence" value="ECO:0007669"/>
    <property type="project" value="UniProtKB-UniRule"/>
</dbReference>
<evidence type="ECO:0000256" key="9">
    <source>
        <dbReference type="NCBIfam" id="TIGR00938"/>
    </source>
</evidence>
<dbReference type="InterPro" id="IPR005280">
    <property type="entry name" value="Homoserine_kinase_II"/>
</dbReference>
<sequence>MAVYTHVSAEALSRFLSRYNVGDLVSAKGIAEGVENSNYLVDTTRGRFILTLYEKRVAADDLPFFMALLDHLATKGLPVPPAIPDSEGQSIQQLEGRPACLIRFLPGVSLSHPTPSQALAAGDALGQMHHAFADFTLTRPNTMGIDTWRPLFDRCGRSLDQIAPGLHDTLDRALDHVVERWPYDTLDTCAIHADLFPDNVLMRGDQVSGLIDFYFACTDIRVLDLAVTHSAWSFDATGTHHDAAIGHALFAGYERHFPLSTAERDAFPTLAAGACLRFALSRAWDWLNTPADALVTRKDPLAYLRRLAHYAPDLLPDTMKHHA</sequence>
<dbReference type="EC" id="2.7.1.39" evidence="8 9"/>
<reference evidence="12" key="1">
    <citation type="submission" date="2016-10" db="EMBL/GenBank/DDBJ databases">
        <authorList>
            <person name="Varghese N."/>
            <person name="Submissions S."/>
        </authorList>
    </citation>
    <scope>NUCLEOTIDE SEQUENCE [LARGE SCALE GENOMIC DNA]</scope>
    <source>
        <strain evidence="12">JS21-1</strain>
    </source>
</reference>
<evidence type="ECO:0000256" key="2">
    <source>
        <dbReference type="ARBA" id="ARBA00022679"/>
    </source>
</evidence>
<dbReference type="OrthoDB" id="9777460at2"/>
<keyword evidence="12" id="KW-1185">Reference proteome</keyword>
<dbReference type="Proteomes" id="UP000199214">
    <property type="component" value="Unassembled WGS sequence"/>
</dbReference>
<keyword evidence="4 8" id="KW-0547">Nucleotide-binding</keyword>
<dbReference type="RefSeq" id="WP_093005461.1">
    <property type="nucleotide sequence ID" value="NZ_FNZZ01000003.1"/>
</dbReference>
<evidence type="ECO:0000256" key="8">
    <source>
        <dbReference type="HAMAP-Rule" id="MF_00301"/>
    </source>
</evidence>
<comment type="catalytic activity">
    <reaction evidence="8">
        <text>L-homoserine + ATP = O-phospho-L-homoserine + ADP + H(+)</text>
        <dbReference type="Rhea" id="RHEA:13985"/>
        <dbReference type="ChEBI" id="CHEBI:15378"/>
        <dbReference type="ChEBI" id="CHEBI:30616"/>
        <dbReference type="ChEBI" id="CHEBI:57476"/>
        <dbReference type="ChEBI" id="CHEBI:57590"/>
        <dbReference type="ChEBI" id="CHEBI:456216"/>
        <dbReference type="EC" id="2.7.1.39"/>
    </reaction>
</comment>
<dbReference type="InterPro" id="IPR011009">
    <property type="entry name" value="Kinase-like_dom_sf"/>
</dbReference>
<dbReference type="PANTHER" id="PTHR21064">
    <property type="entry name" value="AMINOGLYCOSIDE PHOSPHOTRANSFERASE DOMAIN-CONTAINING PROTEIN-RELATED"/>
    <property type="match status" value="1"/>
</dbReference>
<evidence type="ECO:0000256" key="7">
    <source>
        <dbReference type="ARBA" id="ARBA00038240"/>
    </source>
</evidence>
<dbReference type="HAMAP" id="MF_00301">
    <property type="entry name" value="Homoser_kinase_2"/>
    <property type="match status" value="1"/>
</dbReference>
<organism evidence="11 12">
    <name type="scientific">Sphingomonas palmae</name>
    <dbReference type="NCBI Taxonomy" id="1855283"/>
    <lineage>
        <taxon>Bacteria</taxon>
        <taxon>Pseudomonadati</taxon>
        <taxon>Pseudomonadota</taxon>
        <taxon>Alphaproteobacteria</taxon>
        <taxon>Sphingomonadales</taxon>
        <taxon>Sphingomonadaceae</taxon>
        <taxon>Sphingomonas</taxon>
    </lineage>
</organism>
<dbReference type="InterPro" id="IPR050249">
    <property type="entry name" value="Pseudomonas-type_ThrB"/>
</dbReference>
<evidence type="ECO:0000313" key="11">
    <source>
        <dbReference type="EMBL" id="SEL31065.1"/>
    </source>
</evidence>
<evidence type="ECO:0000256" key="5">
    <source>
        <dbReference type="ARBA" id="ARBA00022777"/>
    </source>
</evidence>
<name>A0A1H7P740_9SPHN</name>
<feature type="domain" description="Aminoglycoside phosphotransferase" evidence="10">
    <location>
        <begin position="27"/>
        <end position="255"/>
    </location>
</feature>
<comment type="similarity">
    <text evidence="7 8">Belongs to the pseudomonas-type ThrB family.</text>
</comment>
<keyword evidence="1 8" id="KW-0028">Amino-acid biosynthesis</keyword>
<dbReference type="GO" id="GO:0009088">
    <property type="term" value="P:threonine biosynthetic process"/>
    <property type="evidence" value="ECO:0007669"/>
    <property type="project" value="UniProtKB-UniRule"/>
</dbReference>